<keyword evidence="1" id="KW-1133">Transmembrane helix</keyword>
<organism evidence="2 3">
    <name type="scientific">Rhynocoris fuscipes</name>
    <dbReference type="NCBI Taxonomy" id="488301"/>
    <lineage>
        <taxon>Eukaryota</taxon>
        <taxon>Metazoa</taxon>
        <taxon>Ecdysozoa</taxon>
        <taxon>Arthropoda</taxon>
        <taxon>Hexapoda</taxon>
        <taxon>Insecta</taxon>
        <taxon>Pterygota</taxon>
        <taxon>Neoptera</taxon>
        <taxon>Paraneoptera</taxon>
        <taxon>Hemiptera</taxon>
        <taxon>Heteroptera</taxon>
        <taxon>Panheteroptera</taxon>
        <taxon>Cimicomorpha</taxon>
        <taxon>Reduviidae</taxon>
        <taxon>Harpactorinae</taxon>
        <taxon>Harpactorini</taxon>
        <taxon>Rhynocoris</taxon>
    </lineage>
</organism>
<keyword evidence="1" id="KW-0472">Membrane</keyword>
<accession>A0AAW1DEM4</accession>
<evidence type="ECO:0008006" key="4">
    <source>
        <dbReference type="Google" id="ProtNLM"/>
    </source>
</evidence>
<proteinExistence type="predicted"/>
<dbReference type="AlphaFoldDB" id="A0AAW1DEM4"/>
<evidence type="ECO:0000256" key="1">
    <source>
        <dbReference type="SAM" id="Phobius"/>
    </source>
</evidence>
<keyword evidence="3" id="KW-1185">Reference proteome</keyword>
<feature type="transmembrane region" description="Helical" evidence="1">
    <location>
        <begin position="142"/>
        <end position="160"/>
    </location>
</feature>
<keyword evidence="1" id="KW-0812">Transmembrane</keyword>
<comment type="caution">
    <text evidence="2">The sequence shown here is derived from an EMBL/GenBank/DDBJ whole genome shotgun (WGS) entry which is preliminary data.</text>
</comment>
<reference evidence="2 3" key="1">
    <citation type="submission" date="2022-12" db="EMBL/GenBank/DDBJ databases">
        <title>Chromosome-level genome assembly of true bugs.</title>
        <authorList>
            <person name="Ma L."/>
            <person name="Li H."/>
        </authorList>
    </citation>
    <scope>NUCLEOTIDE SEQUENCE [LARGE SCALE GENOMIC DNA]</scope>
    <source>
        <strain evidence="2">Lab_2022b</strain>
    </source>
</reference>
<dbReference type="Proteomes" id="UP001461498">
    <property type="component" value="Unassembled WGS sequence"/>
</dbReference>
<protein>
    <recommendedName>
        <fullName evidence="4">C2H2-type domain-containing protein</fullName>
    </recommendedName>
</protein>
<evidence type="ECO:0000313" key="3">
    <source>
        <dbReference type="Proteomes" id="UP001461498"/>
    </source>
</evidence>
<name>A0AAW1DEM4_9HEMI</name>
<sequence>MINCESEDSESKSCFFRKCACARVSISSDSLRSYSIESYRPTICPVLDCGGLFSPSTMLSHFLYTHRDITTEDLDINLGSVSTNITLQYHQLKPMKSTVVKTILLQGFKYEAIPVLLNMYLLPTIKYKVDDGSKIKHKGNWLLIWLSSLCTFPFAFWITIQTYGLPKLSFTQLCSPISLHEENCINREMSSPLLDSRIILMNVEYIKKIMKHENGLYVEIAIKNYEK</sequence>
<dbReference type="EMBL" id="JAPXFL010000003">
    <property type="protein sequence ID" value="KAK9509353.1"/>
    <property type="molecule type" value="Genomic_DNA"/>
</dbReference>
<evidence type="ECO:0000313" key="2">
    <source>
        <dbReference type="EMBL" id="KAK9509353.1"/>
    </source>
</evidence>
<gene>
    <name evidence="2" type="ORF">O3M35_006691</name>
</gene>